<keyword evidence="3" id="KW-0233">DNA recombination</keyword>
<evidence type="ECO:0000313" key="9">
    <source>
        <dbReference type="EMBL" id="ALF35246.1"/>
    </source>
</evidence>
<dbReference type="EMBL" id="KT223766">
    <property type="protein sequence ID" value="ALF35190.1"/>
    <property type="molecule type" value="Genomic_DNA"/>
</dbReference>
<dbReference type="GO" id="GO:0006310">
    <property type="term" value="P:DNA recombination"/>
    <property type="evidence" value="ECO:0007669"/>
    <property type="project" value="UniProtKB-KW"/>
</dbReference>
<dbReference type="EMBL" id="KT223776">
    <property type="protein sequence ID" value="ALF35270.1"/>
    <property type="molecule type" value="Genomic_DNA"/>
</dbReference>
<dbReference type="CDD" id="cd00397">
    <property type="entry name" value="DNA_BRE_C"/>
    <property type="match status" value="1"/>
</dbReference>
<protein>
    <submittedName>
        <fullName evidence="7">Virulence plasmid integrase pGP8-D</fullName>
    </submittedName>
</protein>
<name>A0A0N9DYV4_9CHLA</name>
<geneLocation type="plasmid" evidence="13">
    <name>cpecl1</name>
</geneLocation>
<dbReference type="InterPro" id="IPR013762">
    <property type="entry name" value="Integrase-like_cat_sf"/>
</dbReference>
<feature type="domain" description="Tyr recombinase" evidence="5">
    <location>
        <begin position="133"/>
        <end position="308"/>
    </location>
</feature>
<dbReference type="GO" id="GO:0015074">
    <property type="term" value="P:DNA integration"/>
    <property type="evidence" value="ECO:0007669"/>
    <property type="project" value="UniProtKB-KW"/>
</dbReference>
<accession>A0A0N9DYV4</accession>
<evidence type="ECO:0000256" key="3">
    <source>
        <dbReference type="ARBA" id="ARBA00023172"/>
    </source>
</evidence>
<evidence type="ECO:0000256" key="1">
    <source>
        <dbReference type="ARBA" id="ARBA00022908"/>
    </source>
</evidence>
<dbReference type="PROSITE" id="PS51898">
    <property type="entry name" value="TYR_RECOMBINASE"/>
    <property type="match status" value="1"/>
</dbReference>
<dbReference type="InterPro" id="IPR011010">
    <property type="entry name" value="DNA_brk_join_enz"/>
</dbReference>
<geneLocation type="plasmid" evidence="7">
    <name>pCpec66P130</name>
</geneLocation>
<dbReference type="PROSITE" id="PS51900">
    <property type="entry name" value="CB"/>
    <property type="match status" value="1"/>
</dbReference>
<keyword evidence="1" id="KW-0229">DNA integration</keyword>
<evidence type="ECO:0000313" key="12">
    <source>
        <dbReference type="EMBL" id="KTF28382.1"/>
    </source>
</evidence>
<evidence type="ECO:0000313" key="11">
    <source>
        <dbReference type="EMBL" id="ALF35310.1"/>
    </source>
</evidence>
<dbReference type="PATRIC" id="fig|85991.5.peg.1"/>
<keyword evidence="2 4" id="KW-0238">DNA-binding</keyword>
<geneLocation type="plasmid" evidence="8">
    <name>pCpec1886</name>
</geneLocation>
<dbReference type="InterPro" id="IPR044068">
    <property type="entry name" value="CB"/>
</dbReference>
<evidence type="ECO:0000256" key="4">
    <source>
        <dbReference type="PROSITE-ProRule" id="PRU01248"/>
    </source>
</evidence>
<evidence type="ECO:0000313" key="8">
    <source>
        <dbReference type="EMBL" id="ALF35198.1"/>
    </source>
</evidence>
<reference evidence="12 13" key="1">
    <citation type="submission" date="2015-06" db="EMBL/GenBank/DDBJ databases">
        <title>More than comparative genomics: Whole genome sequencing reveals elusive C. pecorum plasmid and re-evaluates genetic differences and phylogenetic relationships between C. pecorum from pig, cattle, sheep and koala hosts.</title>
        <authorList>
            <person name="Jelocnik M."/>
            <person name="Bachmann N.L."/>
            <person name="Kaltenboeck B."/>
            <person name="Waugh C."/>
            <person name="Woolford L."/>
            <person name="Speight N."/>
            <person name="Gillett A."/>
            <person name="Higgins D."/>
            <person name="Flanagan C."/>
            <person name="Myers G."/>
            <person name="Timms P."/>
            <person name="Polkinghorne A."/>
        </authorList>
    </citation>
    <scope>NUCLEOTIDE SEQUENCE [LARGE SCALE GENOMIC DNA]</scope>
    <source>
        <strain evidence="12 13">L1</strain>
        <plasmid evidence="13">cpecl1</plasmid>
        <plasmid evidence="12">CpecL1</plasmid>
    </source>
</reference>
<feature type="domain" description="Core-binding (CB)" evidence="6">
    <location>
        <begin position="18"/>
        <end position="105"/>
    </location>
</feature>
<dbReference type="AlphaFoldDB" id="A0A0N9DYV4"/>
<evidence type="ECO:0000313" key="7">
    <source>
        <dbReference type="EMBL" id="ALF35190.1"/>
    </source>
</evidence>
<reference evidence="7" key="2">
    <citation type="journal article" date="2016" name="PeerJ">
        <title>Molecular characterisation of the Chlamydia pecorum plasmid from porcine, ovine, bovine, and koala strains indicates plasmid-strain co-evolution.</title>
        <authorList>
            <person name="Jelocnik M."/>
            <person name="Bachmann N.L."/>
            <person name="Seth-Smith H."/>
            <person name="Thomson N.R."/>
            <person name="Timms P."/>
            <person name="Polkinghorne A.M."/>
        </authorList>
    </citation>
    <scope>NUCLEOTIDE SEQUENCE</scope>
    <source>
        <strain evidence="8">1886</strain>
        <strain evidence="7">66P130</strain>
        <strain evidence="9">L1</strain>
        <strain evidence="10">R106</strain>
        <strain evidence="11">WaB31Ileal</strain>
        <plasmid evidence="8">pCpec1886</plasmid>
        <plasmid evidence="7">pCpec66P130</plasmid>
        <plasmid evidence="9">pCpecL1</plasmid>
        <plasmid evidence="10">pCpecR106</plasmid>
        <plasmid evidence="11">pCpecWAB31Ileal</plasmid>
    </source>
</reference>
<dbReference type="InterPro" id="IPR002104">
    <property type="entry name" value="Integrase_catalytic"/>
</dbReference>
<geneLocation type="plasmid" evidence="9">
    <name>pCpecL1</name>
</geneLocation>
<sequence length="311" mass="35710">MRQSVNHLISIHKSRLFLTLSEAVDIWLTTLSPLTRKNYASGIRFLSAHNILMLSMPIGDMVNVDHSDVLYKIKSLKYSLSGRLVSEASKQARAACYISLTKFLHRLTKGSITPAVPSRDFGSATFYKIRDKVKTAFLSKKEWLIFFDALKRVSFRDYLIGKLIIQGVRKLSEVISLKTEDILFSHNQICFRVKKRQNRVCEIKVTYPNFLMEELREYIGLREGLVFVSCRGKQVIKNQIYHYFRLAEHDAQLSIKVTPHVLRASALAYLKQTGFSNEDIMRVSCLSSHEMISAYDSCSVENITSRLPLIF</sequence>
<dbReference type="GO" id="GO:0003677">
    <property type="term" value="F:DNA binding"/>
    <property type="evidence" value="ECO:0007669"/>
    <property type="project" value="UniProtKB-UniRule"/>
</dbReference>
<evidence type="ECO:0000256" key="2">
    <source>
        <dbReference type="ARBA" id="ARBA00023125"/>
    </source>
</evidence>
<evidence type="ECO:0000259" key="6">
    <source>
        <dbReference type="PROSITE" id="PS51900"/>
    </source>
</evidence>
<dbReference type="EMBL" id="KT223767">
    <property type="protein sequence ID" value="ALF35198.1"/>
    <property type="molecule type" value="Genomic_DNA"/>
</dbReference>
<geneLocation type="plasmid" evidence="11">
    <name>pCpecWAB31Ileal</name>
</geneLocation>
<dbReference type="EMBL" id="LFRH01000006">
    <property type="protein sequence ID" value="KTF28382.1"/>
    <property type="molecule type" value="Genomic_DNA"/>
</dbReference>
<dbReference type="Gene3D" id="1.10.443.10">
    <property type="entry name" value="Intergrase catalytic core"/>
    <property type="match status" value="1"/>
</dbReference>
<evidence type="ECO:0000313" key="10">
    <source>
        <dbReference type="EMBL" id="ALF35270.1"/>
    </source>
</evidence>
<dbReference type="EMBL" id="KT223773">
    <property type="protein sequence ID" value="ALF35246.1"/>
    <property type="molecule type" value="Genomic_DNA"/>
</dbReference>
<evidence type="ECO:0000259" key="5">
    <source>
        <dbReference type="PROSITE" id="PS51898"/>
    </source>
</evidence>
<dbReference type="Pfam" id="PF00589">
    <property type="entry name" value="Phage_integrase"/>
    <property type="match status" value="1"/>
</dbReference>
<proteinExistence type="predicted"/>
<dbReference type="Proteomes" id="UP000054301">
    <property type="component" value="Plasmid CpecL1"/>
</dbReference>
<organism evidence="7">
    <name type="scientific">Chlamydia pecorum</name>
    <dbReference type="NCBI Taxonomy" id="85991"/>
    <lineage>
        <taxon>Bacteria</taxon>
        <taxon>Pseudomonadati</taxon>
        <taxon>Chlamydiota</taxon>
        <taxon>Chlamydiia</taxon>
        <taxon>Chlamydiales</taxon>
        <taxon>Chlamydiaceae</taxon>
        <taxon>Chlamydia/Chlamydophila group</taxon>
        <taxon>Chlamydia</taxon>
    </lineage>
</organism>
<gene>
    <name evidence="12" type="ORF">cpL1_0946</name>
</gene>
<evidence type="ECO:0000313" key="13">
    <source>
        <dbReference type="Proteomes" id="UP000054301"/>
    </source>
</evidence>
<dbReference type="SUPFAM" id="SSF56349">
    <property type="entry name" value="DNA breaking-rejoining enzymes"/>
    <property type="match status" value="1"/>
</dbReference>
<keyword evidence="7" id="KW-0614">Plasmid</keyword>
<dbReference type="EMBL" id="KT223781">
    <property type="protein sequence ID" value="ALF35310.1"/>
    <property type="molecule type" value="Genomic_DNA"/>
</dbReference>
<geneLocation type="plasmid" evidence="10">
    <name>pCpecR106</name>
</geneLocation>
<geneLocation type="plasmid" evidence="12">
    <name>CpecL1</name>
</geneLocation>